<dbReference type="SUPFAM" id="SSF103190">
    <property type="entry name" value="Sensory domain-like"/>
    <property type="match status" value="2"/>
</dbReference>
<dbReference type="InterPro" id="IPR048760">
    <property type="entry name" value="VP0354-like_sensor_dom"/>
</dbReference>
<dbReference type="Gene3D" id="3.30.450.20">
    <property type="entry name" value="PAS domain"/>
    <property type="match status" value="2"/>
</dbReference>
<dbReference type="InterPro" id="IPR043128">
    <property type="entry name" value="Rev_trsase/Diguanyl_cyclase"/>
</dbReference>
<keyword evidence="5" id="KW-1185">Reference proteome</keyword>
<evidence type="ECO:0000256" key="2">
    <source>
        <dbReference type="SAM" id="Phobius"/>
    </source>
</evidence>
<dbReference type="Pfam" id="PF00990">
    <property type="entry name" value="GGDEF"/>
    <property type="match status" value="1"/>
</dbReference>
<feature type="domain" description="GGDEF" evidence="3">
    <location>
        <begin position="401"/>
        <end position="534"/>
    </location>
</feature>
<dbReference type="CDD" id="cd01949">
    <property type="entry name" value="GGDEF"/>
    <property type="match status" value="1"/>
</dbReference>
<dbReference type="PANTHER" id="PTHR45138">
    <property type="entry name" value="REGULATORY COMPONENTS OF SENSORY TRANSDUCTION SYSTEM"/>
    <property type="match status" value="1"/>
</dbReference>
<feature type="transmembrane region" description="Helical" evidence="2">
    <location>
        <begin position="341"/>
        <end position="359"/>
    </location>
</feature>
<reference evidence="4 5" key="1">
    <citation type="submission" date="2023-03" db="EMBL/GenBank/DDBJ databases">
        <title>Complete genome sequence of Tepidibacter sp. SWIR-1, isolated from a deep-sea hydrothermal vent.</title>
        <authorList>
            <person name="Li X."/>
        </authorList>
    </citation>
    <scope>NUCLEOTIDE SEQUENCE [LARGE SCALE GENOMIC DNA]</scope>
    <source>
        <strain evidence="4 5">SWIR-1</strain>
    </source>
</reference>
<dbReference type="RefSeq" id="WP_277732903.1">
    <property type="nucleotide sequence ID" value="NZ_CP120733.1"/>
</dbReference>
<dbReference type="GO" id="GO:0052621">
    <property type="term" value="F:diguanylate cyclase activity"/>
    <property type="evidence" value="ECO:0007669"/>
    <property type="project" value="UniProtKB-EC"/>
</dbReference>
<protein>
    <submittedName>
        <fullName evidence="4">Diguanylate cyclase</fullName>
        <ecNumber evidence="4">2.7.7.65</ecNumber>
    </submittedName>
</protein>
<gene>
    <name evidence="4" type="ORF">P4S50_02365</name>
</gene>
<dbReference type="EC" id="2.7.7.65" evidence="4"/>
<dbReference type="PANTHER" id="PTHR45138:SF23">
    <property type="entry name" value="SIGNALING PROTEIN"/>
    <property type="match status" value="1"/>
</dbReference>
<dbReference type="InterPro" id="IPR050469">
    <property type="entry name" value="Diguanylate_Cyclase"/>
</dbReference>
<evidence type="ECO:0000259" key="3">
    <source>
        <dbReference type="PROSITE" id="PS50887"/>
    </source>
</evidence>
<dbReference type="EMBL" id="CP120733">
    <property type="protein sequence ID" value="WFD10938.1"/>
    <property type="molecule type" value="Genomic_DNA"/>
</dbReference>
<keyword evidence="4" id="KW-0548">Nucleotidyltransferase</keyword>
<dbReference type="PROSITE" id="PS50887">
    <property type="entry name" value="GGDEF"/>
    <property type="match status" value="1"/>
</dbReference>
<dbReference type="SUPFAM" id="SSF55073">
    <property type="entry name" value="Nucleotide cyclase"/>
    <property type="match status" value="1"/>
</dbReference>
<evidence type="ECO:0000256" key="1">
    <source>
        <dbReference type="SAM" id="Coils"/>
    </source>
</evidence>
<feature type="transmembrane region" description="Helical" evidence="2">
    <location>
        <begin position="12"/>
        <end position="35"/>
    </location>
</feature>
<proteinExistence type="predicted"/>
<feature type="coiled-coil region" evidence="1">
    <location>
        <begin position="40"/>
        <end position="67"/>
    </location>
</feature>
<accession>A0ABY8EDB9</accession>
<keyword evidence="2" id="KW-0812">Transmembrane</keyword>
<dbReference type="InterPro" id="IPR029151">
    <property type="entry name" value="Sensor-like_sf"/>
</dbReference>
<sequence length="537" mass="62659">MNMNSFIAKKKYILKYSIILFITLSLIFISLSSIFQYNIMNLKKQEIEKNENRIVRLEKDILREQIDNVISDLLFLSDSLDLYSLDESTYQDIAKQWKVFSDRKKIYDQIRYIDLSGNEIIRINYSDKGSHIINKSELKNKKERYYFKDSISLKRKQIYISKLDLNVEDGKVEQPLKSMMRLSTPVFDNEGNVKGIVILNYYAKYLLDDFGAISQNSVGEAYLLDSNGYWIYNKDKDKEWAFMYEEKKEISFKNEYPKEWSYILDNEEGTLNTKNGFYTFSNIMQIDTDSSKNKKLENIDIVFGEGNWTVVLFIPKDSECGVLFENDPFELLLNVLSNGKIVLLIILIISILFSVLMTMNKISKEKIKYFSEYDEMTGVLNRRAGLQNLNKQYTDIVNNGGGISICFIDINGLKDVNDALGHEAGDELIMTVVKGIKKHIKKSDFVIRMGGDEFLVIFVNLDIEEAENVWERINNEYKKINDEENRAYIVSVSHGIEECKFHHNEYIDSIINSADQKMYNEKREIKKGLTIVRKKQD</sequence>
<organism evidence="4 5">
    <name type="scientific">Tepidibacter hydrothermalis</name>
    <dbReference type="NCBI Taxonomy" id="3036126"/>
    <lineage>
        <taxon>Bacteria</taxon>
        <taxon>Bacillati</taxon>
        <taxon>Bacillota</taxon>
        <taxon>Clostridia</taxon>
        <taxon>Peptostreptococcales</taxon>
        <taxon>Peptostreptococcaceae</taxon>
        <taxon>Tepidibacter</taxon>
    </lineage>
</organism>
<dbReference type="InterPro" id="IPR029787">
    <property type="entry name" value="Nucleotide_cyclase"/>
</dbReference>
<dbReference type="Proteomes" id="UP001222800">
    <property type="component" value="Chromosome"/>
</dbReference>
<keyword evidence="2" id="KW-1133">Transmembrane helix</keyword>
<evidence type="ECO:0000313" key="4">
    <source>
        <dbReference type="EMBL" id="WFD10938.1"/>
    </source>
</evidence>
<keyword evidence="4" id="KW-0808">Transferase</keyword>
<dbReference type="NCBIfam" id="TIGR00254">
    <property type="entry name" value="GGDEF"/>
    <property type="match status" value="1"/>
</dbReference>
<dbReference type="Gene3D" id="3.30.70.270">
    <property type="match status" value="1"/>
</dbReference>
<dbReference type="InterPro" id="IPR000160">
    <property type="entry name" value="GGDEF_dom"/>
</dbReference>
<keyword evidence="1" id="KW-0175">Coiled coil</keyword>
<evidence type="ECO:0000313" key="5">
    <source>
        <dbReference type="Proteomes" id="UP001222800"/>
    </source>
</evidence>
<name>A0ABY8EDB9_9FIRM</name>
<dbReference type="SMART" id="SM00267">
    <property type="entry name" value="GGDEF"/>
    <property type="match status" value="1"/>
</dbReference>
<keyword evidence="2" id="KW-0472">Membrane</keyword>
<dbReference type="Pfam" id="PF21623">
    <property type="entry name" value="HK_sensor_dom_bact"/>
    <property type="match status" value="1"/>
</dbReference>